<comment type="subcellular location">
    <subcellularLocation>
        <location evidence="1 4">Nucleus</location>
    </subcellularLocation>
</comment>
<dbReference type="AlphaFoldDB" id="A0A0C3CU84"/>
<dbReference type="InterPro" id="IPR003822">
    <property type="entry name" value="PAH"/>
</dbReference>
<dbReference type="OrthoDB" id="4728498at2759"/>
<dbReference type="PANTHER" id="PTHR12346:SF0">
    <property type="entry name" value="SIN3A, ISOFORM G"/>
    <property type="match status" value="1"/>
</dbReference>
<evidence type="ECO:0000313" key="6">
    <source>
        <dbReference type="Proteomes" id="UP000054321"/>
    </source>
</evidence>
<dbReference type="PROSITE" id="PS51477">
    <property type="entry name" value="PAH"/>
    <property type="match status" value="1"/>
</dbReference>
<evidence type="ECO:0000256" key="3">
    <source>
        <dbReference type="ARBA" id="ARBA00023242"/>
    </source>
</evidence>
<reference evidence="6" key="2">
    <citation type="submission" date="2015-01" db="EMBL/GenBank/DDBJ databases">
        <title>Evolutionary Origins and Diversification of the Mycorrhizal Mutualists.</title>
        <authorList>
            <consortium name="DOE Joint Genome Institute"/>
            <consortium name="Mycorrhizal Genomics Consortium"/>
            <person name="Kohler A."/>
            <person name="Kuo A."/>
            <person name="Nagy L.G."/>
            <person name="Floudas D."/>
            <person name="Copeland A."/>
            <person name="Barry K.W."/>
            <person name="Cichocki N."/>
            <person name="Veneault-Fourrey C."/>
            <person name="LaButti K."/>
            <person name="Lindquist E.A."/>
            <person name="Lipzen A."/>
            <person name="Lundell T."/>
            <person name="Morin E."/>
            <person name="Murat C."/>
            <person name="Riley R."/>
            <person name="Ohm R."/>
            <person name="Sun H."/>
            <person name="Tunlid A."/>
            <person name="Henrissat B."/>
            <person name="Grigoriev I.V."/>
            <person name="Hibbett D.S."/>
            <person name="Martin F."/>
        </authorList>
    </citation>
    <scope>NUCLEOTIDE SEQUENCE [LARGE SCALE GENOMIC DNA]</scope>
    <source>
        <strain evidence="6">Zn</strain>
    </source>
</reference>
<dbReference type="EMBL" id="KN832874">
    <property type="protein sequence ID" value="KIN02559.1"/>
    <property type="molecule type" value="Genomic_DNA"/>
</dbReference>
<reference evidence="5 6" key="1">
    <citation type="submission" date="2014-04" db="EMBL/GenBank/DDBJ databases">
        <authorList>
            <consortium name="DOE Joint Genome Institute"/>
            <person name="Kuo A."/>
            <person name="Martino E."/>
            <person name="Perotto S."/>
            <person name="Kohler A."/>
            <person name="Nagy L.G."/>
            <person name="Floudas D."/>
            <person name="Copeland A."/>
            <person name="Barry K.W."/>
            <person name="Cichocki N."/>
            <person name="Veneault-Fourrey C."/>
            <person name="LaButti K."/>
            <person name="Lindquist E.A."/>
            <person name="Lipzen A."/>
            <person name="Lundell T."/>
            <person name="Morin E."/>
            <person name="Murat C."/>
            <person name="Sun H."/>
            <person name="Tunlid A."/>
            <person name="Henrissat B."/>
            <person name="Grigoriev I.V."/>
            <person name="Hibbett D.S."/>
            <person name="Martin F."/>
            <person name="Nordberg H.P."/>
            <person name="Cantor M.N."/>
            <person name="Hua S.X."/>
        </authorList>
    </citation>
    <scope>NUCLEOTIDE SEQUENCE [LARGE SCALE GENOMIC DNA]</scope>
    <source>
        <strain evidence="5 6">Zn</strain>
    </source>
</reference>
<keyword evidence="2" id="KW-0678">Repressor</keyword>
<dbReference type="Gene3D" id="1.20.1160.11">
    <property type="entry name" value="Paired amphipathic helix"/>
    <property type="match status" value="1"/>
</dbReference>
<dbReference type="Pfam" id="PF02671">
    <property type="entry name" value="PAH"/>
    <property type="match status" value="1"/>
</dbReference>
<dbReference type="PANTHER" id="PTHR12346">
    <property type="entry name" value="SIN3B-RELATED"/>
    <property type="match status" value="1"/>
</dbReference>
<dbReference type="GO" id="GO:0000122">
    <property type="term" value="P:negative regulation of transcription by RNA polymerase II"/>
    <property type="evidence" value="ECO:0007669"/>
    <property type="project" value="TreeGrafter"/>
</dbReference>
<dbReference type="InterPro" id="IPR036600">
    <property type="entry name" value="PAH_sf"/>
</dbReference>
<keyword evidence="3 4" id="KW-0539">Nucleus</keyword>
<organism evidence="5 6">
    <name type="scientific">Oidiodendron maius (strain Zn)</name>
    <dbReference type="NCBI Taxonomy" id="913774"/>
    <lineage>
        <taxon>Eukaryota</taxon>
        <taxon>Fungi</taxon>
        <taxon>Dikarya</taxon>
        <taxon>Ascomycota</taxon>
        <taxon>Pezizomycotina</taxon>
        <taxon>Leotiomycetes</taxon>
        <taxon>Leotiomycetes incertae sedis</taxon>
        <taxon>Myxotrichaceae</taxon>
        <taxon>Oidiodendron</taxon>
    </lineage>
</organism>
<evidence type="ECO:0000256" key="4">
    <source>
        <dbReference type="PROSITE-ProRule" id="PRU00810"/>
    </source>
</evidence>
<protein>
    <recommendedName>
        <fullName evidence="7">Histone deacetylase interacting domain-containing protein</fullName>
    </recommendedName>
</protein>
<dbReference type="STRING" id="913774.A0A0C3CU84"/>
<name>A0A0C3CU84_OIDMZ</name>
<evidence type="ECO:0008006" key="7">
    <source>
        <dbReference type="Google" id="ProtNLM"/>
    </source>
</evidence>
<dbReference type="GO" id="GO:0000785">
    <property type="term" value="C:chromatin"/>
    <property type="evidence" value="ECO:0007669"/>
    <property type="project" value="TreeGrafter"/>
</dbReference>
<proteinExistence type="predicted"/>
<sequence length="86" mass="9976">MESATACSINTVPAFKYIEQVKERVSPDDYRKFLEILMEYWTKQRSVDELHGQMKLLFSNDASLLEAFERFLPKSEAGEGTKEESH</sequence>
<dbReference type="InterPro" id="IPR039774">
    <property type="entry name" value="Sin3-like"/>
</dbReference>
<dbReference type="HOGENOM" id="CLU_2498435_0_0_1"/>
<dbReference type="GO" id="GO:0003714">
    <property type="term" value="F:transcription corepressor activity"/>
    <property type="evidence" value="ECO:0007669"/>
    <property type="project" value="InterPro"/>
</dbReference>
<evidence type="ECO:0000313" key="5">
    <source>
        <dbReference type="EMBL" id="KIN02559.1"/>
    </source>
</evidence>
<dbReference type="SUPFAM" id="SSF47762">
    <property type="entry name" value="PAH2 domain"/>
    <property type="match status" value="1"/>
</dbReference>
<keyword evidence="6" id="KW-1185">Reference proteome</keyword>
<dbReference type="Proteomes" id="UP000054321">
    <property type="component" value="Unassembled WGS sequence"/>
</dbReference>
<evidence type="ECO:0000256" key="2">
    <source>
        <dbReference type="ARBA" id="ARBA00022491"/>
    </source>
</evidence>
<dbReference type="GO" id="GO:0000118">
    <property type="term" value="C:histone deacetylase complex"/>
    <property type="evidence" value="ECO:0007669"/>
    <property type="project" value="TreeGrafter"/>
</dbReference>
<evidence type="ECO:0000256" key="1">
    <source>
        <dbReference type="ARBA" id="ARBA00004123"/>
    </source>
</evidence>
<accession>A0A0C3CU84</accession>
<dbReference type="InParanoid" id="A0A0C3CU84"/>
<gene>
    <name evidence="5" type="ORF">OIDMADRAFT_18374</name>
</gene>